<keyword evidence="1" id="KW-0732">Signal</keyword>
<sequence>MWCGVGARADGAWVWWWSTELLLELRWCCLQGQAGGSARWPSSRRSPAARVRACTRRSHPSCAPHKCVDLVELLRPPPELYILMSARAAARCCLRLPLPALARTSRAAATHDLEKIPVPTLR</sequence>
<dbReference type="EMBL" id="JAGTJR010000003">
    <property type="protein sequence ID" value="KAH7062440.1"/>
    <property type="molecule type" value="Genomic_DNA"/>
</dbReference>
<organism evidence="2 3">
    <name type="scientific">Macrophomina phaseolina</name>
    <dbReference type="NCBI Taxonomy" id="35725"/>
    <lineage>
        <taxon>Eukaryota</taxon>
        <taxon>Fungi</taxon>
        <taxon>Dikarya</taxon>
        <taxon>Ascomycota</taxon>
        <taxon>Pezizomycotina</taxon>
        <taxon>Dothideomycetes</taxon>
        <taxon>Dothideomycetes incertae sedis</taxon>
        <taxon>Botryosphaeriales</taxon>
        <taxon>Botryosphaeriaceae</taxon>
        <taxon>Macrophomina</taxon>
    </lineage>
</organism>
<reference evidence="2 3" key="1">
    <citation type="journal article" date="2021" name="Nat. Commun.">
        <title>Genetic determinants of endophytism in the Arabidopsis root mycobiome.</title>
        <authorList>
            <person name="Mesny F."/>
            <person name="Miyauchi S."/>
            <person name="Thiergart T."/>
            <person name="Pickel B."/>
            <person name="Atanasova L."/>
            <person name="Karlsson M."/>
            <person name="Huettel B."/>
            <person name="Barry K.W."/>
            <person name="Haridas S."/>
            <person name="Chen C."/>
            <person name="Bauer D."/>
            <person name="Andreopoulos W."/>
            <person name="Pangilinan J."/>
            <person name="LaButti K."/>
            <person name="Riley R."/>
            <person name="Lipzen A."/>
            <person name="Clum A."/>
            <person name="Drula E."/>
            <person name="Henrissat B."/>
            <person name="Kohler A."/>
            <person name="Grigoriev I.V."/>
            <person name="Martin F.M."/>
            <person name="Hacquard S."/>
        </authorList>
    </citation>
    <scope>NUCLEOTIDE SEQUENCE [LARGE SCALE GENOMIC DNA]</scope>
    <source>
        <strain evidence="2 3">MPI-SDFR-AT-0080</strain>
    </source>
</reference>
<evidence type="ECO:0000313" key="2">
    <source>
        <dbReference type="EMBL" id="KAH7062440.1"/>
    </source>
</evidence>
<accession>A0ABQ8GQH6</accession>
<evidence type="ECO:0008006" key="4">
    <source>
        <dbReference type="Google" id="ProtNLM"/>
    </source>
</evidence>
<keyword evidence="3" id="KW-1185">Reference proteome</keyword>
<gene>
    <name evidence="2" type="ORF">B0J12DRAFT_238067</name>
</gene>
<evidence type="ECO:0000256" key="1">
    <source>
        <dbReference type="SAM" id="SignalP"/>
    </source>
</evidence>
<proteinExistence type="predicted"/>
<protein>
    <recommendedName>
        <fullName evidence="4">Secreted protein</fullName>
    </recommendedName>
</protein>
<name>A0ABQ8GQH6_9PEZI</name>
<dbReference type="Proteomes" id="UP000774617">
    <property type="component" value="Unassembled WGS sequence"/>
</dbReference>
<evidence type="ECO:0000313" key="3">
    <source>
        <dbReference type="Proteomes" id="UP000774617"/>
    </source>
</evidence>
<comment type="caution">
    <text evidence="2">The sequence shown here is derived from an EMBL/GenBank/DDBJ whole genome shotgun (WGS) entry which is preliminary data.</text>
</comment>
<feature type="chain" id="PRO_5047284004" description="Secreted protein" evidence="1">
    <location>
        <begin position="33"/>
        <end position="122"/>
    </location>
</feature>
<feature type="signal peptide" evidence="1">
    <location>
        <begin position="1"/>
        <end position="32"/>
    </location>
</feature>